<dbReference type="GO" id="GO:0030246">
    <property type="term" value="F:carbohydrate binding"/>
    <property type="evidence" value="ECO:0007669"/>
    <property type="project" value="UniProtKB-KW"/>
</dbReference>
<dbReference type="PROSITE" id="PS50041">
    <property type="entry name" value="C_TYPE_LECTIN_2"/>
    <property type="match status" value="1"/>
</dbReference>
<keyword evidence="2" id="KW-0964">Secreted</keyword>
<protein>
    <recommendedName>
        <fullName evidence="6">C-type lectin domain-containing protein</fullName>
    </recommendedName>
</protein>
<dbReference type="Gene3D" id="3.10.100.10">
    <property type="entry name" value="Mannose-Binding Protein A, subunit A"/>
    <property type="match status" value="1"/>
</dbReference>
<evidence type="ECO:0000256" key="2">
    <source>
        <dbReference type="ARBA" id="ARBA00022525"/>
    </source>
</evidence>
<dbReference type="AlphaFoldDB" id="A0AAV2SUT0"/>
<keyword evidence="3" id="KW-0732">Signal</keyword>
<dbReference type="PANTHER" id="PTHR22799">
    <property type="entry name" value="TETRANECTIN-RELATED"/>
    <property type="match status" value="1"/>
</dbReference>
<name>A0AAV2SUT0_MEGNR</name>
<proteinExistence type="predicted"/>
<dbReference type="CDD" id="cd00037">
    <property type="entry name" value="CLECT"/>
    <property type="match status" value="1"/>
</dbReference>
<gene>
    <name evidence="7" type="ORF">MNOR_LOCUS40973</name>
</gene>
<keyword evidence="8" id="KW-1185">Reference proteome</keyword>
<dbReference type="InterPro" id="IPR051663">
    <property type="entry name" value="CLec_Tetranectin-domain"/>
</dbReference>
<accession>A0AAV2SUT0</accession>
<dbReference type="GO" id="GO:0008083">
    <property type="term" value="F:growth factor activity"/>
    <property type="evidence" value="ECO:0007669"/>
    <property type="project" value="TreeGrafter"/>
</dbReference>
<keyword evidence="5" id="KW-0472">Membrane</keyword>
<dbReference type="InterPro" id="IPR016187">
    <property type="entry name" value="CTDL_fold"/>
</dbReference>
<evidence type="ECO:0000313" key="8">
    <source>
        <dbReference type="Proteomes" id="UP001497623"/>
    </source>
</evidence>
<dbReference type="SUPFAM" id="SSF56436">
    <property type="entry name" value="C-type lectin-like"/>
    <property type="match status" value="1"/>
</dbReference>
<evidence type="ECO:0000259" key="6">
    <source>
        <dbReference type="PROSITE" id="PS50041"/>
    </source>
</evidence>
<dbReference type="PANTHER" id="PTHR22799:SF1">
    <property type="entry name" value="C-TYPE LECTIN DOMAIN FAMILY 11 MEMBER A"/>
    <property type="match status" value="1"/>
</dbReference>
<dbReference type="InterPro" id="IPR001304">
    <property type="entry name" value="C-type_lectin-like"/>
</dbReference>
<reference evidence="7 8" key="1">
    <citation type="submission" date="2024-05" db="EMBL/GenBank/DDBJ databases">
        <authorList>
            <person name="Wallberg A."/>
        </authorList>
    </citation>
    <scope>NUCLEOTIDE SEQUENCE [LARGE SCALE GENOMIC DNA]</scope>
</reference>
<evidence type="ECO:0000256" key="4">
    <source>
        <dbReference type="ARBA" id="ARBA00022734"/>
    </source>
</evidence>
<keyword evidence="5" id="KW-1133">Transmembrane helix</keyword>
<keyword evidence="4" id="KW-0430">Lectin</keyword>
<sequence>MKLIYFTTMDESKDENKQSLKEDSETCAKERDEALSKLKSSARKVYILSFIICIVAARFAATYSISGTECDEKLTHFKEKMETVQKLANKAGALYEVNEQCMKDLSNCNTLLEDVKQNANKQKINTNDKIIECNDKLGSTQTLLEECNNAYRIKEEEYNNINDKLETCKHTESSSTGKQQNKSGKKLKKCLKDMESINKYGVHVVKGQVLQVIPLARQWRNARKDCQERGGDLHVPRNVHKLVEYMKEKVPEQTEFWIGISDTEKPEVFQGLNGGRVHGGWEERNELIRATNSTVKAPGNDCVVLSSQGSKGLIAGHCDHATHYICDMAGNTEVYDIFN</sequence>
<organism evidence="7 8">
    <name type="scientific">Meganyctiphanes norvegica</name>
    <name type="common">Northern krill</name>
    <name type="synonym">Thysanopoda norvegica</name>
    <dbReference type="NCBI Taxonomy" id="48144"/>
    <lineage>
        <taxon>Eukaryota</taxon>
        <taxon>Metazoa</taxon>
        <taxon>Ecdysozoa</taxon>
        <taxon>Arthropoda</taxon>
        <taxon>Crustacea</taxon>
        <taxon>Multicrustacea</taxon>
        <taxon>Malacostraca</taxon>
        <taxon>Eumalacostraca</taxon>
        <taxon>Eucarida</taxon>
        <taxon>Euphausiacea</taxon>
        <taxon>Euphausiidae</taxon>
        <taxon>Meganyctiphanes</taxon>
    </lineage>
</organism>
<feature type="transmembrane region" description="Helical" evidence="5">
    <location>
        <begin position="45"/>
        <end position="65"/>
    </location>
</feature>
<dbReference type="Pfam" id="PF00059">
    <property type="entry name" value="Lectin_C"/>
    <property type="match status" value="1"/>
</dbReference>
<evidence type="ECO:0000256" key="1">
    <source>
        <dbReference type="ARBA" id="ARBA00004613"/>
    </source>
</evidence>
<comment type="caution">
    <text evidence="7">The sequence shown here is derived from an EMBL/GenBank/DDBJ whole genome shotgun (WGS) entry which is preliminary data.</text>
</comment>
<comment type="subcellular location">
    <subcellularLocation>
        <location evidence="1">Secreted</location>
    </subcellularLocation>
</comment>
<feature type="domain" description="C-type lectin" evidence="6">
    <location>
        <begin position="205"/>
        <end position="327"/>
    </location>
</feature>
<dbReference type="EMBL" id="CAXKWB010137061">
    <property type="protein sequence ID" value="CAL4244782.1"/>
    <property type="molecule type" value="Genomic_DNA"/>
</dbReference>
<dbReference type="GO" id="GO:0005615">
    <property type="term" value="C:extracellular space"/>
    <property type="evidence" value="ECO:0007669"/>
    <property type="project" value="TreeGrafter"/>
</dbReference>
<dbReference type="Proteomes" id="UP001497623">
    <property type="component" value="Unassembled WGS sequence"/>
</dbReference>
<evidence type="ECO:0000256" key="3">
    <source>
        <dbReference type="ARBA" id="ARBA00022729"/>
    </source>
</evidence>
<dbReference type="InterPro" id="IPR016186">
    <property type="entry name" value="C-type_lectin-like/link_sf"/>
</dbReference>
<keyword evidence="5" id="KW-0812">Transmembrane</keyword>
<dbReference type="SMART" id="SM00034">
    <property type="entry name" value="CLECT"/>
    <property type="match status" value="1"/>
</dbReference>
<evidence type="ECO:0000313" key="7">
    <source>
        <dbReference type="EMBL" id="CAL4244782.1"/>
    </source>
</evidence>
<evidence type="ECO:0000256" key="5">
    <source>
        <dbReference type="SAM" id="Phobius"/>
    </source>
</evidence>